<evidence type="ECO:0000259" key="3">
    <source>
        <dbReference type="Pfam" id="PF00188"/>
    </source>
</evidence>
<dbReference type="PANTHER" id="PTHR31157:SF1">
    <property type="entry name" value="SCP DOMAIN-CONTAINING PROTEIN"/>
    <property type="match status" value="1"/>
</dbReference>
<feature type="chain" id="PRO_5010304115" evidence="2">
    <location>
        <begin position="32"/>
        <end position="168"/>
    </location>
</feature>
<dbReference type="AlphaFoldDB" id="A0A1I2P018"/>
<dbReference type="Pfam" id="PF00188">
    <property type="entry name" value="CAP"/>
    <property type="match status" value="1"/>
</dbReference>
<dbReference type="CDD" id="cd05379">
    <property type="entry name" value="CAP_bacterial"/>
    <property type="match status" value="1"/>
</dbReference>
<dbReference type="EMBL" id="FONR01000015">
    <property type="protein sequence ID" value="SFG06851.1"/>
    <property type="molecule type" value="Genomic_DNA"/>
</dbReference>
<feature type="domain" description="SCP" evidence="3">
    <location>
        <begin position="53"/>
        <end position="158"/>
    </location>
</feature>
<organism evidence="4 5">
    <name type="scientific">Streptomyces mirabilis</name>
    <dbReference type="NCBI Taxonomy" id="68239"/>
    <lineage>
        <taxon>Bacteria</taxon>
        <taxon>Bacillati</taxon>
        <taxon>Actinomycetota</taxon>
        <taxon>Actinomycetes</taxon>
        <taxon>Kitasatosporales</taxon>
        <taxon>Streptomycetaceae</taxon>
        <taxon>Streptomyces</taxon>
    </lineage>
</organism>
<sequence length="168" mass="17147">MRTKSNRIRRVCVAACAAPLLVLTGAAGAGAAATATVPASVPRALQTSPGEILQLVNAERAKANCPALHENAQLTHAAKVFADDADKNNITTHTGSDGSSPQQRIKDAGYNAGPSAENMSWGDTSAKQVVDGWMGSGGHKGNIVNCSFTDTGVAVSGKYSIQLFAAPG</sequence>
<dbReference type="SUPFAM" id="SSF55797">
    <property type="entry name" value="PR-1-like"/>
    <property type="match status" value="1"/>
</dbReference>
<dbReference type="Gene3D" id="3.40.33.10">
    <property type="entry name" value="CAP"/>
    <property type="match status" value="1"/>
</dbReference>
<dbReference type="InterPro" id="IPR014044">
    <property type="entry name" value="CAP_dom"/>
</dbReference>
<accession>A0A1I2P018</accession>
<name>A0A1I2P018_9ACTN</name>
<gene>
    <name evidence="4" type="ORF">SAMN02787118_115142</name>
</gene>
<evidence type="ECO:0000256" key="1">
    <source>
        <dbReference type="SAM" id="MobiDB-lite"/>
    </source>
</evidence>
<evidence type="ECO:0000313" key="5">
    <source>
        <dbReference type="Proteomes" id="UP000181942"/>
    </source>
</evidence>
<dbReference type="PANTHER" id="PTHR31157">
    <property type="entry name" value="SCP DOMAIN-CONTAINING PROTEIN"/>
    <property type="match status" value="1"/>
</dbReference>
<feature type="signal peptide" evidence="2">
    <location>
        <begin position="1"/>
        <end position="31"/>
    </location>
</feature>
<evidence type="ECO:0000313" key="4">
    <source>
        <dbReference type="EMBL" id="SFG06851.1"/>
    </source>
</evidence>
<dbReference type="InterPro" id="IPR035940">
    <property type="entry name" value="CAP_sf"/>
</dbReference>
<evidence type="ECO:0000256" key="2">
    <source>
        <dbReference type="SAM" id="SignalP"/>
    </source>
</evidence>
<proteinExistence type="predicted"/>
<feature type="region of interest" description="Disordered" evidence="1">
    <location>
        <begin position="88"/>
        <end position="121"/>
    </location>
</feature>
<reference evidence="4 5" key="1">
    <citation type="submission" date="2016-10" db="EMBL/GenBank/DDBJ databases">
        <authorList>
            <person name="de Groot N.N."/>
        </authorList>
    </citation>
    <scope>NUCLEOTIDE SEQUENCE [LARGE SCALE GENOMIC DNA]</scope>
    <source>
        <strain evidence="4 5">OK461</strain>
    </source>
</reference>
<keyword evidence="2" id="KW-0732">Signal</keyword>
<dbReference type="Proteomes" id="UP000181942">
    <property type="component" value="Unassembled WGS sequence"/>
</dbReference>
<protein>
    <submittedName>
        <fullName evidence="4">Cysteine-rich secretory protein family protein</fullName>
    </submittedName>
</protein>
<feature type="compositionally biased region" description="Polar residues" evidence="1">
    <location>
        <begin position="88"/>
        <end position="103"/>
    </location>
</feature>